<organism evidence="2 3">
    <name type="scientific">Endocarpon pusillum</name>
    <dbReference type="NCBI Taxonomy" id="364733"/>
    <lineage>
        <taxon>Eukaryota</taxon>
        <taxon>Fungi</taxon>
        <taxon>Dikarya</taxon>
        <taxon>Ascomycota</taxon>
        <taxon>Pezizomycotina</taxon>
        <taxon>Eurotiomycetes</taxon>
        <taxon>Chaetothyriomycetidae</taxon>
        <taxon>Verrucariales</taxon>
        <taxon>Verrucariaceae</taxon>
        <taxon>Endocarpon</taxon>
    </lineage>
</organism>
<sequence>MEAWFRQDPGLRFEDLIQRMPFKPKHNVYKSRAVINRLVRRRELFRDKGRCLSWMKSTWTKKWDLYLISEMNSNPDPANPNSTRHLQDLPAEGTKSMSRIISETKEFLAKGNHRALKGERREEKDREVERTLASNPARKIKAALDQVSNGVVAVAQAPKKSRRSSSRRKQAVSNTTPAQPQQNVDPDPMVDRAGPMSYRNIESAGHIGMTRPLDVNEGNVHLAPGYPGYAVPAGEPPAMEYPAVSEMMSNIAYAQQPRQTQNAQGMQLPHQHFMSAADQQGTVGIPGTTERTQGQEEHNGYRDDLADFFETMPNLLGATTDSFEQSQRAPFQPPNPAYGGGNLGDEARPQFYPAQPYGGNSRDRGGLMQSQPYRMEQPSRYIYDIYDGEDLRSQSWYGGLRLDNDANEGEFMCPPSTYENGGQLPGSSMLEAQSRFMPQQQQSGSTYVDENHHAWMEFNPDSHALGNNAYYAGISPDPGAPNASMQQMGQQITYPVQRNIVTPELGRTSSKKRGAPAEFDDDQVNSSRKSRKRK</sequence>
<name>A0A8H7E8I3_9EURO</name>
<feature type="region of interest" description="Disordered" evidence="1">
    <location>
        <begin position="496"/>
        <end position="534"/>
    </location>
</feature>
<feature type="compositionally biased region" description="Basic and acidic residues" evidence="1">
    <location>
        <begin position="116"/>
        <end position="130"/>
    </location>
</feature>
<feature type="region of interest" description="Disordered" evidence="1">
    <location>
        <begin position="153"/>
        <end position="195"/>
    </location>
</feature>
<dbReference type="Proteomes" id="UP000606974">
    <property type="component" value="Unassembled WGS sequence"/>
</dbReference>
<protein>
    <submittedName>
        <fullName evidence="2">Uncharacterized protein</fullName>
    </submittedName>
</protein>
<feature type="compositionally biased region" description="Basic residues" evidence="1">
    <location>
        <begin position="159"/>
        <end position="170"/>
    </location>
</feature>
<keyword evidence="3" id="KW-1185">Reference proteome</keyword>
<reference evidence="2" key="1">
    <citation type="submission" date="2020-02" db="EMBL/GenBank/DDBJ databases">
        <authorList>
            <person name="Palmer J.M."/>
        </authorList>
    </citation>
    <scope>NUCLEOTIDE SEQUENCE</scope>
    <source>
        <strain evidence="2">EPUS1.4</strain>
        <tissue evidence="2">Thallus</tissue>
    </source>
</reference>
<gene>
    <name evidence="2" type="ORF">GJ744_000114</name>
</gene>
<evidence type="ECO:0000313" key="3">
    <source>
        <dbReference type="Proteomes" id="UP000606974"/>
    </source>
</evidence>
<comment type="caution">
    <text evidence="2">The sequence shown here is derived from an EMBL/GenBank/DDBJ whole genome shotgun (WGS) entry which is preliminary data.</text>
</comment>
<feature type="region of interest" description="Disordered" evidence="1">
    <location>
        <begin position="112"/>
        <end position="134"/>
    </location>
</feature>
<feature type="compositionally biased region" description="Polar residues" evidence="1">
    <location>
        <begin position="171"/>
        <end position="184"/>
    </location>
</feature>
<evidence type="ECO:0000256" key="1">
    <source>
        <dbReference type="SAM" id="MobiDB-lite"/>
    </source>
</evidence>
<accession>A0A8H7E8I3</accession>
<proteinExistence type="predicted"/>
<dbReference type="AlphaFoldDB" id="A0A8H7E8I3"/>
<dbReference type="EMBL" id="JAACFV010000001">
    <property type="protein sequence ID" value="KAF7514344.1"/>
    <property type="molecule type" value="Genomic_DNA"/>
</dbReference>
<evidence type="ECO:0000313" key="2">
    <source>
        <dbReference type="EMBL" id="KAF7514344.1"/>
    </source>
</evidence>